<dbReference type="EMBL" id="CAADRA010005881">
    <property type="protein sequence ID" value="VFT93050.1"/>
    <property type="molecule type" value="Genomic_DNA"/>
</dbReference>
<evidence type="ECO:0000313" key="2">
    <source>
        <dbReference type="EMBL" id="VFT93050.1"/>
    </source>
</evidence>
<proteinExistence type="predicted"/>
<dbReference type="EMBL" id="VJMH01005860">
    <property type="protein sequence ID" value="KAF0692659.1"/>
    <property type="molecule type" value="Genomic_DNA"/>
</dbReference>
<evidence type="ECO:0000313" key="1">
    <source>
        <dbReference type="EMBL" id="KAF0692659.1"/>
    </source>
</evidence>
<dbReference type="AlphaFoldDB" id="A0A485L620"/>
<dbReference type="Proteomes" id="UP000332933">
    <property type="component" value="Unassembled WGS sequence"/>
</dbReference>
<name>A0A485L620_9STRA</name>
<sequence length="282" mass="31303">MNMSLLDVSRASAYPMSSTNLLEVVHEQTAPVVASPSRKRRRPESKDLEEVSYSLKLKGLLAEACLSDMNTVVIEKNLISIAKELAILHILGLQAEAKCFRFISIAFDRISALVAKQDNAKSLTVSPLSLWESAKWQVMETMNHETNTLDAPAIAECYANATREISLLWKAMHLSKEQGARMWHDNKQDEAIPLLKASEVYMRRFNLKCQKLSMDRALIETQLVPSTKRPCSHGKKVSFADAPVILGTADEDVDRAPGAASKPSKLDALLLRSSRVFPTPTI</sequence>
<reference evidence="2 3" key="1">
    <citation type="submission" date="2019-03" db="EMBL/GenBank/DDBJ databases">
        <authorList>
            <person name="Gaulin E."/>
            <person name="Dumas B."/>
        </authorList>
    </citation>
    <scope>NUCLEOTIDE SEQUENCE [LARGE SCALE GENOMIC DNA]</scope>
    <source>
        <strain evidence="2">CBS 568.67</strain>
    </source>
</reference>
<dbReference type="OrthoDB" id="65755at2759"/>
<gene>
    <name evidence="2" type="primary">Aste57867_16274</name>
    <name evidence="1" type="ORF">As57867_016217</name>
    <name evidence="2" type="ORF">ASTE57867_16274</name>
</gene>
<organism evidence="2 3">
    <name type="scientific">Aphanomyces stellatus</name>
    <dbReference type="NCBI Taxonomy" id="120398"/>
    <lineage>
        <taxon>Eukaryota</taxon>
        <taxon>Sar</taxon>
        <taxon>Stramenopiles</taxon>
        <taxon>Oomycota</taxon>
        <taxon>Saprolegniomycetes</taxon>
        <taxon>Saprolegniales</taxon>
        <taxon>Verrucalvaceae</taxon>
        <taxon>Aphanomyces</taxon>
    </lineage>
</organism>
<evidence type="ECO:0000313" key="3">
    <source>
        <dbReference type="Proteomes" id="UP000332933"/>
    </source>
</evidence>
<accession>A0A485L620</accession>
<keyword evidence="3" id="KW-1185">Reference proteome</keyword>
<protein>
    <submittedName>
        <fullName evidence="2">Aste57867_16274 protein</fullName>
    </submittedName>
</protein>
<reference evidence="1" key="2">
    <citation type="submission" date="2019-06" db="EMBL/GenBank/DDBJ databases">
        <title>Genomics analysis of Aphanomyces spp. identifies a new class of oomycete effector associated with host adaptation.</title>
        <authorList>
            <person name="Gaulin E."/>
        </authorList>
    </citation>
    <scope>NUCLEOTIDE SEQUENCE</scope>
    <source>
        <strain evidence="1">CBS 578.67</strain>
    </source>
</reference>